<sequence length="39" mass="4414">MQTVPLPPHYQLVCNNFDFSSFSLISCSVKRADLHGEMT</sequence>
<protein>
    <submittedName>
        <fullName evidence="1">Uncharacterized protein</fullName>
    </submittedName>
</protein>
<name>U2MQN7_9BACT</name>
<organism evidence="1 2">
    <name type="scientific">Segatella salivae F0493</name>
    <dbReference type="NCBI Taxonomy" id="1395125"/>
    <lineage>
        <taxon>Bacteria</taxon>
        <taxon>Pseudomonadati</taxon>
        <taxon>Bacteroidota</taxon>
        <taxon>Bacteroidia</taxon>
        <taxon>Bacteroidales</taxon>
        <taxon>Prevotellaceae</taxon>
        <taxon>Segatella</taxon>
    </lineage>
</organism>
<proteinExistence type="predicted"/>
<evidence type="ECO:0000313" key="1">
    <source>
        <dbReference type="EMBL" id="ERK01559.1"/>
    </source>
</evidence>
<accession>U2MQN7</accession>
<dbReference type="PATRIC" id="fig|1395125.3.peg.1092"/>
<comment type="caution">
    <text evidence="1">The sequence shown here is derived from an EMBL/GenBank/DDBJ whole genome shotgun (WGS) entry which is preliminary data.</text>
</comment>
<dbReference type="Proteomes" id="UP000017023">
    <property type="component" value="Unassembled WGS sequence"/>
</dbReference>
<gene>
    <name evidence="1" type="ORF">HMPREF9145_2507</name>
</gene>
<dbReference type="EMBL" id="AWGW01000010">
    <property type="protein sequence ID" value="ERK01559.1"/>
    <property type="molecule type" value="Genomic_DNA"/>
</dbReference>
<reference evidence="1 2" key="1">
    <citation type="submission" date="2013-08" db="EMBL/GenBank/DDBJ databases">
        <authorList>
            <person name="Durkin A.S."/>
            <person name="Haft D.R."/>
            <person name="McCorrison J."/>
            <person name="Torralba M."/>
            <person name="Gillis M."/>
            <person name="Haft D.H."/>
            <person name="Methe B."/>
            <person name="Sutton G."/>
            <person name="Nelson K.E."/>
        </authorList>
    </citation>
    <scope>NUCLEOTIDE SEQUENCE [LARGE SCALE GENOMIC DNA]</scope>
    <source>
        <strain evidence="1 2">F0493</strain>
    </source>
</reference>
<evidence type="ECO:0000313" key="2">
    <source>
        <dbReference type="Proteomes" id="UP000017023"/>
    </source>
</evidence>
<dbReference type="AlphaFoldDB" id="U2MQN7"/>